<comment type="subcellular location">
    <subcellularLocation>
        <location evidence="1">Endoplasmic reticulum membrane</location>
        <topology evidence="1">Multi-pass membrane protein</topology>
    </subcellularLocation>
</comment>
<dbReference type="Ensembl" id="ENSGWIT00000016157.1">
    <property type="protein sequence ID" value="ENSGWIP00000014629.1"/>
    <property type="gene ID" value="ENSGWIG00000008234.1"/>
</dbReference>
<dbReference type="GO" id="GO:0005789">
    <property type="term" value="C:endoplasmic reticulum membrane"/>
    <property type="evidence" value="ECO:0007669"/>
    <property type="project" value="UniProtKB-SubCell"/>
</dbReference>
<evidence type="ECO:0000256" key="4">
    <source>
        <dbReference type="ARBA" id="ARBA00022824"/>
    </source>
</evidence>
<keyword evidence="10" id="KW-1185">Reference proteome</keyword>
<evidence type="ECO:0000256" key="6">
    <source>
        <dbReference type="ARBA" id="ARBA00023098"/>
    </source>
</evidence>
<dbReference type="PANTHER" id="PTHR21212:SF0">
    <property type="entry name" value="SEIPIN"/>
    <property type="match status" value="1"/>
</dbReference>
<dbReference type="Pfam" id="PF06775">
    <property type="entry name" value="Seipin"/>
    <property type="match status" value="1"/>
</dbReference>
<evidence type="ECO:0000256" key="5">
    <source>
        <dbReference type="ARBA" id="ARBA00022989"/>
    </source>
</evidence>
<reference evidence="9" key="1">
    <citation type="submission" date="2020-06" db="EMBL/GenBank/DDBJ databases">
        <authorList>
            <consortium name="Wellcome Sanger Institute Data Sharing"/>
        </authorList>
    </citation>
    <scope>NUCLEOTIDE SEQUENCE [LARGE SCALE GENOMIC DNA]</scope>
</reference>
<dbReference type="AlphaFoldDB" id="A0A8C5E2R1"/>
<evidence type="ECO:0000313" key="10">
    <source>
        <dbReference type="Proteomes" id="UP000694680"/>
    </source>
</evidence>
<evidence type="ECO:0000313" key="9">
    <source>
        <dbReference type="Ensembl" id="ENSGWIP00000014629.1"/>
    </source>
</evidence>
<evidence type="ECO:0000256" key="8">
    <source>
        <dbReference type="SAM" id="Phobius"/>
    </source>
</evidence>
<organism evidence="9 10">
    <name type="scientific">Gouania willdenowi</name>
    <name type="common">Blunt-snouted clingfish</name>
    <name type="synonym">Lepadogaster willdenowi</name>
    <dbReference type="NCBI Taxonomy" id="441366"/>
    <lineage>
        <taxon>Eukaryota</taxon>
        <taxon>Metazoa</taxon>
        <taxon>Chordata</taxon>
        <taxon>Craniata</taxon>
        <taxon>Vertebrata</taxon>
        <taxon>Euteleostomi</taxon>
        <taxon>Actinopterygii</taxon>
        <taxon>Neopterygii</taxon>
        <taxon>Teleostei</taxon>
        <taxon>Neoteleostei</taxon>
        <taxon>Acanthomorphata</taxon>
        <taxon>Ovalentaria</taxon>
        <taxon>Blenniimorphae</taxon>
        <taxon>Blenniiformes</taxon>
        <taxon>Gobiesocoidei</taxon>
        <taxon>Gobiesocidae</taxon>
        <taxon>Gobiesocinae</taxon>
        <taxon>Gouania</taxon>
    </lineage>
</organism>
<dbReference type="PANTHER" id="PTHR21212">
    <property type="entry name" value="BERNARDINELLI-SEIP CONGENITAL LIPODYSTROPHY 2 HOMOLOG BSCL2 PROTEIN"/>
    <property type="match status" value="1"/>
</dbReference>
<feature type="transmembrane region" description="Helical" evidence="8">
    <location>
        <begin position="235"/>
        <end position="259"/>
    </location>
</feature>
<dbReference type="Proteomes" id="UP000694680">
    <property type="component" value="Chromosome 10"/>
</dbReference>
<protein>
    <recommendedName>
        <fullName evidence="2">Seipin</fullName>
    </recommendedName>
</protein>
<reference evidence="9" key="3">
    <citation type="submission" date="2025-09" db="UniProtKB">
        <authorList>
            <consortium name="Ensembl"/>
        </authorList>
    </citation>
    <scope>IDENTIFICATION</scope>
</reference>
<keyword evidence="4" id="KW-0256">Endoplasmic reticulum</keyword>
<sequence length="290" mass="33014">MDLDRPLTSEIDEQPSVLSGKVLVKFQDVVTMAMMWLRRRASQGFVVFSFLFLLLWLATFLYGSFYYSYMPKATFSTPVHYYYRCVYNIWSAVCVWVLCFSFVICVLTFGQAYQITLQLEMPDSPTNQELGMFMIKTTCFSQDGGQVASSSRSGMLRYQSELLRALGTMLFLPAFLSSVAEEKQMVEVELFSEYTDDPYSPSTTAVVEILSKKIQIYSAQLQIHAHFTGLRYLLFYFPVTSTLVGVSSNFIFLSILFLLSYTRLLLGVDQNPQPVRSRSQPPSALVLTTS</sequence>
<name>A0A8C5E2R1_GOUWI</name>
<gene>
    <name evidence="9" type="primary">LOC114470523</name>
</gene>
<accession>A0A8C5E2R1</accession>
<evidence type="ECO:0000256" key="2">
    <source>
        <dbReference type="ARBA" id="ARBA00022064"/>
    </source>
</evidence>
<dbReference type="CDD" id="cd23995">
    <property type="entry name" value="Seipin_BSCL2_like"/>
    <property type="match status" value="1"/>
</dbReference>
<dbReference type="GO" id="GO:0006629">
    <property type="term" value="P:lipid metabolic process"/>
    <property type="evidence" value="ECO:0007669"/>
    <property type="project" value="UniProtKB-KW"/>
</dbReference>
<keyword evidence="6" id="KW-0443">Lipid metabolism</keyword>
<evidence type="ECO:0000256" key="1">
    <source>
        <dbReference type="ARBA" id="ARBA00004477"/>
    </source>
</evidence>
<keyword evidence="7 8" id="KW-0472">Membrane</keyword>
<dbReference type="GO" id="GO:0140042">
    <property type="term" value="P:lipid droplet formation"/>
    <property type="evidence" value="ECO:0007669"/>
    <property type="project" value="UniProtKB-ARBA"/>
</dbReference>
<keyword evidence="3 8" id="KW-0812">Transmembrane</keyword>
<proteinExistence type="predicted"/>
<evidence type="ECO:0000256" key="7">
    <source>
        <dbReference type="ARBA" id="ARBA00023136"/>
    </source>
</evidence>
<dbReference type="InterPro" id="IPR009617">
    <property type="entry name" value="Seipin"/>
</dbReference>
<evidence type="ECO:0000256" key="3">
    <source>
        <dbReference type="ARBA" id="ARBA00022692"/>
    </source>
</evidence>
<feature type="transmembrane region" description="Helical" evidence="8">
    <location>
        <begin position="44"/>
        <end position="69"/>
    </location>
</feature>
<reference evidence="9" key="2">
    <citation type="submission" date="2025-08" db="UniProtKB">
        <authorList>
            <consortium name="Ensembl"/>
        </authorList>
    </citation>
    <scope>IDENTIFICATION</scope>
</reference>
<keyword evidence="5 8" id="KW-1133">Transmembrane helix</keyword>
<feature type="transmembrane region" description="Helical" evidence="8">
    <location>
        <begin position="89"/>
        <end position="109"/>
    </location>
</feature>